<feature type="non-terminal residue" evidence="1">
    <location>
        <position position="46"/>
    </location>
</feature>
<accession>X0SEQ7</accession>
<reference evidence="1" key="1">
    <citation type="journal article" date="2014" name="Front. Microbiol.">
        <title>High frequency of phylogenetically diverse reductive dehalogenase-homologous genes in deep subseafloor sedimentary metagenomes.</title>
        <authorList>
            <person name="Kawai M."/>
            <person name="Futagami T."/>
            <person name="Toyoda A."/>
            <person name="Takaki Y."/>
            <person name="Nishi S."/>
            <person name="Hori S."/>
            <person name="Arai W."/>
            <person name="Tsubouchi T."/>
            <person name="Morono Y."/>
            <person name="Uchiyama I."/>
            <person name="Ito T."/>
            <person name="Fujiyama A."/>
            <person name="Inagaki F."/>
            <person name="Takami H."/>
        </authorList>
    </citation>
    <scope>NUCLEOTIDE SEQUENCE</scope>
    <source>
        <strain evidence="1">Expedition CK06-06</strain>
    </source>
</reference>
<name>X0SEQ7_9ZZZZ</name>
<evidence type="ECO:0000313" key="1">
    <source>
        <dbReference type="EMBL" id="GAF79523.1"/>
    </source>
</evidence>
<dbReference type="EMBL" id="BARS01005842">
    <property type="protein sequence ID" value="GAF79523.1"/>
    <property type="molecule type" value="Genomic_DNA"/>
</dbReference>
<sequence>MNIRTYDKAGLCAITAGIFLLNAMSLTFAGPPKKKNSDRNPYAEVG</sequence>
<protein>
    <submittedName>
        <fullName evidence="1">Uncharacterized protein</fullName>
    </submittedName>
</protein>
<comment type="caution">
    <text evidence="1">The sequence shown here is derived from an EMBL/GenBank/DDBJ whole genome shotgun (WGS) entry which is preliminary data.</text>
</comment>
<gene>
    <name evidence="1" type="ORF">S01H1_11458</name>
</gene>
<dbReference type="AlphaFoldDB" id="X0SEQ7"/>
<proteinExistence type="predicted"/>
<organism evidence="1">
    <name type="scientific">marine sediment metagenome</name>
    <dbReference type="NCBI Taxonomy" id="412755"/>
    <lineage>
        <taxon>unclassified sequences</taxon>
        <taxon>metagenomes</taxon>
        <taxon>ecological metagenomes</taxon>
    </lineage>
</organism>